<proteinExistence type="predicted"/>
<name>A0ACC4CVI1_POPAL</name>
<comment type="caution">
    <text evidence="1">The sequence shown here is derived from an EMBL/GenBank/DDBJ whole genome shotgun (WGS) entry which is preliminary data.</text>
</comment>
<sequence length="152" mass="16986">MDSTTTEDQLNNTEQQLTKYKTTSKDMLQESRQIRCRIANAIHVLSSLGFSLTLEVIPETIDLSSALNLGIDEMLSMEGLAEEMQFQAEETLAMLRTKMSCCKQKAENSIMRSTANSNSQMVQDSSCCAMVAAFPFSPTFLNSFLYISRSLQ</sequence>
<organism evidence="1 2">
    <name type="scientific">Populus alba</name>
    <name type="common">White poplar</name>
    <dbReference type="NCBI Taxonomy" id="43335"/>
    <lineage>
        <taxon>Eukaryota</taxon>
        <taxon>Viridiplantae</taxon>
        <taxon>Streptophyta</taxon>
        <taxon>Embryophyta</taxon>
        <taxon>Tracheophyta</taxon>
        <taxon>Spermatophyta</taxon>
        <taxon>Magnoliopsida</taxon>
        <taxon>eudicotyledons</taxon>
        <taxon>Gunneridae</taxon>
        <taxon>Pentapetalae</taxon>
        <taxon>rosids</taxon>
        <taxon>fabids</taxon>
        <taxon>Malpighiales</taxon>
        <taxon>Salicaceae</taxon>
        <taxon>Saliceae</taxon>
        <taxon>Populus</taxon>
    </lineage>
</organism>
<dbReference type="Proteomes" id="UP000309997">
    <property type="component" value="Unassembled WGS sequence"/>
</dbReference>
<gene>
    <name evidence="1" type="ORF">D5086_000282</name>
</gene>
<evidence type="ECO:0000313" key="1">
    <source>
        <dbReference type="EMBL" id="KAL3609262.1"/>
    </source>
</evidence>
<dbReference type="EMBL" id="RCHU02000001">
    <property type="protein sequence ID" value="KAL3609262.1"/>
    <property type="molecule type" value="Genomic_DNA"/>
</dbReference>
<protein>
    <submittedName>
        <fullName evidence="1">Uncharacterized protein</fullName>
    </submittedName>
</protein>
<accession>A0ACC4CVI1</accession>
<evidence type="ECO:0000313" key="2">
    <source>
        <dbReference type="Proteomes" id="UP000309997"/>
    </source>
</evidence>
<reference evidence="1 2" key="1">
    <citation type="journal article" date="2024" name="Plant Biotechnol. J.">
        <title>Genome and CRISPR/Cas9 system of a widespread forest tree (Populus alba) in the world.</title>
        <authorList>
            <person name="Liu Y.J."/>
            <person name="Jiang P.F."/>
            <person name="Han X.M."/>
            <person name="Li X.Y."/>
            <person name="Wang H.M."/>
            <person name="Wang Y.J."/>
            <person name="Wang X.X."/>
            <person name="Zeng Q.Y."/>
        </authorList>
    </citation>
    <scope>NUCLEOTIDE SEQUENCE [LARGE SCALE GENOMIC DNA]</scope>
    <source>
        <strain evidence="2">cv. PAL-ZL1</strain>
    </source>
</reference>
<keyword evidence="2" id="KW-1185">Reference proteome</keyword>